<feature type="signal peptide" evidence="1">
    <location>
        <begin position="1"/>
        <end position="25"/>
    </location>
</feature>
<gene>
    <name evidence="2" type="ORF">Poly51_23210</name>
</gene>
<organism evidence="2 3">
    <name type="scientific">Rubripirellula tenax</name>
    <dbReference type="NCBI Taxonomy" id="2528015"/>
    <lineage>
        <taxon>Bacteria</taxon>
        <taxon>Pseudomonadati</taxon>
        <taxon>Planctomycetota</taxon>
        <taxon>Planctomycetia</taxon>
        <taxon>Pirellulales</taxon>
        <taxon>Pirellulaceae</taxon>
        <taxon>Rubripirellula</taxon>
    </lineage>
</organism>
<comment type="caution">
    <text evidence="2">The sequence shown here is derived from an EMBL/GenBank/DDBJ whole genome shotgun (WGS) entry which is preliminary data.</text>
</comment>
<dbReference type="Proteomes" id="UP000318288">
    <property type="component" value="Unassembled WGS sequence"/>
</dbReference>
<dbReference type="OrthoDB" id="5764172at2"/>
<accession>A0A5C6FA40</accession>
<evidence type="ECO:0000313" key="2">
    <source>
        <dbReference type="EMBL" id="TWU56411.1"/>
    </source>
</evidence>
<evidence type="ECO:0000256" key="1">
    <source>
        <dbReference type="SAM" id="SignalP"/>
    </source>
</evidence>
<dbReference type="AlphaFoldDB" id="A0A5C6FA40"/>
<dbReference type="EMBL" id="SJPW01000003">
    <property type="protein sequence ID" value="TWU56411.1"/>
    <property type="molecule type" value="Genomic_DNA"/>
</dbReference>
<dbReference type="RefSeq" id="WP_146457456.1">
    <property type="nucleotide sequence ID" value="NZ_SJPW01000003.1"/>
</dbReference>
<name>A0A5C6FA40_9BACT</name>
<feature type="chain" id="PRO_5022857706" evidence="1">
    <location>
        <begin position="26"/>
        <end position="185"/>
    </location>
</feature>
<evidence type="ECO:0000313" key="3">
    <source>
        <dbReference type="Proteomes" id="UP000318288"/>
    </source>
</evidence>
<sequence precursor="true">MRFLLSLASLLAILLTLLSSPLATAAEPAEATKVTVFGDGDLDVPAEFKSVDPKSRIIEHEFEATADGAPAPARITMMAAGGDVPANIARWKGQFAGGNADANKTETMKVGQWEVHLVDLNGSFGESMGGGPFSGGKVVQREDYAMTAAILVHPEGQKYFVKMIGPAAVIKANREKFVAMIKSIE</sequence>
<reference evidence="2 3" key="1">
    <citation type="submission" date="2019-02" db="EMBL/GenBank/DDBJ databases">
        <title>Deep-cultivation of Planctomycetes and their phenomic and genomic characterization uncovers novel biology.</title>
        <authorList>
            <person name="Wiegand S."/>
            <person name="Jogler M."/>
            <person name="Boedeker C."/>
            <person name="Pinto D."/>
            <person name="Vollmers J."/>
            <person name="Rivas-Marin E."/>
            <person name="Kohn T."/>
            <person name="Peeters S.H."/>
            <person name="Heuer A."/>
            <person name="Rast P."/>
            <person name="Oberbeckmann S."/>
            <person name="Bunk B."/>
            <person name="Jeske O."/>
            <person name="Meyerdierks A."/>
            <person name="Storesund J.E."/>
            <person name="Kallscheuer N."/>
            <person name="Luecker S."/>
            <person name="Lage O.M."/>
            <person name="Pohl T."/>
            <person name="Merkel B.J."/>
            <person name="Hornburger P."/>
            <person name="Mueller R.-W."/>
            <person name="Bruemmer F."/>
            <person name="Labrenz M."/>
            <person name="Spormann A.M."/>
            <person name="Op Den Camp H."/>
            <person name="Overmann J."/>
            <person name="Amann R."/>
            <person name="Jetten M.S.M."/>
            <person name="Mascher T."/>
            <person name="Medema M.H."/>
            <person name="Devos D.P."/>
            <person name="Kaster A.-K."/>
            <person name="Ovreas L."/>
            <person name="Rohde M."/>
            <person name="Galperin M.Y."/>
            <person name="Jogler C."/>
        </authorList>
    </citation>
    <scope>NUCLEOTIDE SEQUENCE [LARGE SCALE GENOMIC DNA]</scope>
    <source>
        <strain evidence="2 3">Poly51</strain>
    </source>
</reference>
<keyword evidence="3" id="KW-1185">Reference proteome</keyword>
<proteinExistence type="predicted"/>
<protein>
    <submittedName>
        <fullName evidence="2">Uncharacterized protein</fullName>
    </submittedName>
</protein>
<keyword evidence="1" id="KW-0732">Signal</keyword>